<feature type="region of interest" description="Disordered" evidence="6">
    <location>
        <begin position="2045"/>
        <end position="2094"/>
    </location>
</feature>
<feature type="region of interest" description="Disordered" evidence="6">
    <location>
        <begin position="1420"/>
        <end position="1448"/>
    </location>
</feature>
<dbReference type="EnsemblMetazoa" id="AGAP003849-RC">
    <property type="protein sequence ID" value="AGAP003849-PC"/>
    <property type="gene ID" value="AGAP003849"/>
</dbReference>
<dbReference type="GO" id="GO:0005886">
    <property type="term" value="C:plasma membrane"/>
    <property type="evidence" value="ECO:0000318"/>
    <property type="project" value="GO_Central"/>
</dbReference>
<dbReference type="SMART" id="SM00408">
    <property type="entry name" value="IGc2"/>
    <property type="match status" value="2"/>
</dbReference>
<reference evidence="9" key="2">
    <citation type="submission" date="2002-03" db="EMBL/GenBank/DDBJ databases">
        <authorList>
            <consortium name="The Anopheles Genome Sequencing Consortium"/>
        </authorList>
    </citation>
    <scope>NUCLEOTIDE SEQUENCE</scope>
    <source>
        <strain evidence="9">PEST</strain>
    </source>
</reference>
<dbReference type="Pfam" id="PF13927">
    <property type="entry name" value="Ig_3"/>
    <property type="match status" value="2"/>
</dbReference>
<dbReference type="InterPro" id="IPR013783">
    <property type="entry name" value="Ig-like_fold"/>
</dbReference>
<dbReference type="GO" id="GO:0050839">
    <property type="term" value="F:cell adhesion molecule binding"/>
    <property type="evidence" value="ECO:0000318"/>
    <property type="project" value="GO_Central"/>
</dbReference>
<dbReference type="PaxDb" id="7165-AGAP003849-PB"/>
<dbReference type="InterPro" id="IPR003599">
    <property type="entry name" value="Ig_sub"/>
</dbReference>
<dbReference type="InterPro" id="IPR051275">
    <property type="entry name" value="Cell_adhesion_signaling"/>
</dbReference>
<dbReference type="eggNOG" id="ENOG502R9ZJ">
    <property type="taxonomic scope" value="Eukaryota"/>
</dbReference>
<dbReference type="InterPro" id="IPR036179">
    <property type="entry name" value="Ig-like_dom_sf"/>
</dbReference>
<feature type="compositionally biased region" description="Polar residues" evidence="6">
    <location>
        <begin position="597"/>
        <end position="612"/>
    </location>
</feature>
<feature type="compositionally biased region" description="Acidic residues" evidence="6">
    <location>
        <begin position="1590"/>
        <end position="1607"/>
    </location>
</feature>
<evidence type="ECO:0000313" key="9">
    <source>
        <dbReference type="EMBL" id="EGK96388.1"/>
    </source>
</evidence>
<feature type="region of interest" description="Disordered" evidence="6">
    <location>
        <begin position="673"/>
        <end position="755"/>
    </location>
</feature>
<organism evidence="9">
    <name type="scientific">Anopheles gambiae</name>
    <name type="common">African malaria mosquito</name>
    <dbReference type="NCBI Taxonomy" id="7165"/>
    <lineage>
        <taxon>Eukaryota</taxon>
        <taxon>Metazoa</taxon>
        <taxon>Ecdysozoa</taxon>
        <taxon>Arthropoda</taxon>
        <taxon>Hexapoda</taxon>
        <taxon>Insecta</taxon>
        <taxon>Pterygota</taxon>
        <taxon>Neoptera</taxon>
        <taxon>Endopterygota</taxon>
        <taxon>Diptera</taxon>
        <taxon>Nematocera</taxon>
        <taxon>Culicoidea</taxon>
        <taxon>Culicidae</taxon>
        <taxon>Anophelinae</taxon>
        <taxon>Anopheles</taxon>
    </lineage>
</organism>
<dbReference type="Pfam" id="PF08205">
    <property type="entry name" value="C2-set_2"/>
    <property type="match status" value="1"/>
</dbReference>
<feature type="compositionally biased region" description="Low complexity" evidence="6">
    <location>
        <begin position="2076"/>
        <end position="2087"/>
    </location>
</feature>
<evidence type="ECO:0000313" key="10">
    <source>
        <dbReference type="EnsemblMetazoa" id="AGAP003849-PB"/>
    </source>
</evidence>
<reference evidence="9" key="4">
    <citation type="journal article" date="2007" name="Genome Biol.">
        <title>Update of the Anopheles gambiae PEST genome assembly.</title>
        <authorList>
            <person name="Sharakhova M.V."/>
            <person name="Hammond M.P."/>
            <person name="Lobo N.F."/>
            <person name="Krzywinski J."/>
            <person name="Unger M.F."/>
            <person name="Hillenmeyer M.E."/>
            <person name="Bruggner R.V."/>
            <person name="Birney E."/>
            <person name="Collins F.H."/>
        </authorList>
    </citation>
    <scope>NUCLEOTIDE SEQUENCE</scope>
    <source>
        <strain evidence="9">PEST</strain>
    </source>
</reference>
<feature type="region of interest" description="Disordered" evidence="6">
    <location>
        <begin position="802"/>
        <end position="888"/>
    </location>
</feature>
<protein>
    <submittedName>
        <fullName evidence="8">AGAP003849-PB</fullName>
    </submittedName>
    <submittedName>
        <fullName evidence="9">AGAP003849-PC</fullName>
    </submittedName>
</protein>
<feature type="compositionally biased region" description="Basic residues" evidence="6">
    <location>
        <begin position="614"/>
        <end position="629"/>
    </location>
</feature>
<reference evidence="9" key="5">
    <citation type="submission" date="2011-05" db="EMBL/GenBank/DDBJ databases">
        <authorList>
            <consortium name="VectorBase"/>
        </authorList>
    </citation>
    <scope>NUCLEOTIDE SEQUENCE</scope>
    <source>
        <strain evidence="9">PEST</strain>
    </source>
</reference>
<accession>F5HJC7</accession>
<feature type="compositionally biased region" description="Low complexity" evidence="6">
    <location>
        <begin position="842"/>
        <end position="868"/>
    </location>
</feature>
<reference evidence="11" key="6">
    <citation type="submission" date="2020-05" db="UniProtKB">
        <authorList>
            <consortium name="EnsemblMetazoa"/>
        </authorList>
    </citation>
    <scope>IDENTIFICATION</scope>
    <source>
        <strain evidence="10">PEST</strain>
    </source>
</reference>
<keyword evidence="5" id="KW-0393">Immunoglobulin domain</keyword>
<feature type="compositionally biased region" description="Low complexity" evidence="6">
    <location>
        <begin position="1781"/>
        <end position="1792"/>
    </location>
</feature>
<dbReference type="VEuPathDB" id="VectorBase:AGAMI1_001667"/>
<evidence type="ECO:0000256" key="4">
    <source>
        <dbReference type="ARBA" id="ARBA00023180"/>
    </source>
</evidence>
<gene>
    <name evidence="9" type="ORF">AgaP_AGAP003849</name>
</gene>
<feature type="region of interest" description="Disordered" evidence="6">
    <location>
        <begin position="927"/>
        <end position="1120"/>
    </location>
</feature>
<dbReference type="InterPro" id="IPR013162">
    <property type="entry name" value="CD80_C2-set"/>
</dbReference>
<feature type="compositionally biased region" description="Polar residues" evidence="6">
    <location>
        <begin position="1520"/>
        <end position="1543"/>
    </location>
</feature>
<comment type="subcellular location">
    <subcellularLocation>
        <location evidence="1">Membrane</location>
        <topology evidence="1">Single-pass type I membrane protein</topology>
    </subcellularLocation>
</comment>
<evidence type="ECO:0000313" key="11">
    <source>
        <dbReference type="EnsemblMetazoa" id="AGAP003849-PC"/>
    </source>
</evidence>
<dbReference type="PANTHER" id="PTHR11640">
    <property type="entry name" value="NEPHRIN"/>
    <property type="match status" value="1"/>
</dbReference>
<dbReference type="PROSITE" id="PS50835">
    <property type="entry name" value="IG_LIKE"/>
    <property type="match status" value="4"/>
</dbReference>
<dbReference type="GO" id="GO:0098609">
    <property type="term" value="P:cell-cell adhesion"/>
    <property type="evidence" value="ECO:0000318"/>
    <property type="project" value="GO_Central"/>
</dbReference>
<dbReference type="HOGENOM" id="CLU_232171_0_0_1"/>
<feature type="region of interest" description="Disordered" evidence="6">
    <location>
        <begin position="1146"/>
        <end position="1294"/>
    </location>
</feature>
<dbReference type="Gene3D" id="2.60.40.10">
    <property type="entry name" value="Immunoglobulins"/>
    <property type="match status" value="5"/>
</dbReference>
<feature type="region of interest" description="Disordered" evidence="6">
    <location>
        <begin position="1891"/>
        <end position="1930"/>
    </location>
</feature>
<feature type="region of interest" description="Disordered" evidence="6">
    <location>
        <begin position="1968"/>
        <end position="2005"/>
    </location>
</feature>
<reference evidence="9 10" key="3">
    <citation type="journal article" date="2004" name="Trends Parasitol.">
        <title>The Anopheles gambiae genome: an update.</title>
        <authorList>
            <person name="Mongin E."/>
            <person name="Louis C."/>
            <person name="Holt R.A."/>
            <person name="Birney E."/>
            <person name="Collins F.H."/>
        </authorList>
    </citation>
    <scope>NUCLEOTIDE SEQUENCE</scope>
    <source>
        <strain evidence="9 10">PEST</strain>
    </source>
</reference>
<feature type="region of interest" description="Disordered" evidence="6">
    <location>
        <begin position="595"/>
        <end position="637"/>
    </location>
</feature>
<feature type="compositionally biased region" description="Basic and acidic residues" evidence="6">
    <location>
        <begin position="1580"/>
        <end position="1589"/>
    </location>
</feature>
<feature type="compositionally biased region" description="Low complexity" evidence="6">
    <location>
        <begin position="954"/>
        <end position="963"/>
    </location>
</feature>
<evidence type="ECO:0000256" key="1">
    <source>
        <dbReference type="ARBA" id="ARBA00004479"/>
    </source>
</evidence>
<dbReference type="GO" id="GO:0005911">
    <property type="term" value="C:cell-cell junction"/>
    <property type="evidence" value="ECO:0000318"/>
    <property type="project" value="GO_Central"/>
</dbReference>
<reference evidence="9 12" key="1">
    <citation type="journal article" date="2002" name="Science">
        <title>The genome sequence of the malaria mosquito Anopheles gambiae.</title>
        <authorList>
            <person name="Holt R.A."/>
            <person name="Subramanian G.M."/>
            <person name="Halpern A."/>
            <person name="Sutton G.G."/>
            <person name="Charlab R."/>
            <person name="Nusskern D.R."/>
            <person name="Wincker P."/>
            <person name="Clark A.G."/>
            <person name="Ribeiro J.M."/>
            <person name="Wides R."/>
            <person name="Salzberg S.L."/>
            <person name="Loftus B."/>
            <person name="Yandell M."/>
            <person name="Majoros W.H."/>
            <person name="Rusch D.B."/>
            <person name="Lai Z."/>
            <person name="Kraft C.L."/>
            <person name="Abril J.F."/>
            <person name="Anthouard V."/>
            <person name="Arensburger P."/>
            <person name="Atkinson P.W."/>
            <person name="Baden H."/>
            <person name="de Berardinis V."/>
            <person name="Baldwin D."/>
            <person name="Benes V."/>
            <person name="Biedler J."/>
            <person name="Blass C."/>
            <person name="Bolanos R."/>
            <person name="Boscus D."/>
            <person name="Barnstead M."/>
            <person name="Cai S."/>
            <person name="Center A."/>
            <person name="Chaturverdi K."/>
            <person name="Christophides G.K."/>
            <person name="Chrystal M.A."/>
            <person name="Clamp M."/>
            <person name="Cravchik A."/>
            <person name="Curwen V."/>
            <person name="Dana A."/>
            <person name="Delcher A."/>
            <person name="Dew I."/>
            <person name="Evans C.A."/>
            <person name="Flanigan M."/>
            <person name="Grundschober-Freimoser A."/>
            <person name="Friedli L."/>
            <person name="Gu Z."/>
            <person name="Guan P."/>
            <person name="Guigo R."/>
            <person name="Hillenmeyer M.E."/>
            <person name="Hladun S.L."/>
            <person name="Hogan J.R."/>
            <person name="Hong Y.S."/>
            <person name="Hoover J."/>
            <person name="Jaillon O."/>
            <person name="Ke Z."/>
            <person name="Kodira C."/>
            <person name="Kokoza E."/>
            <person name="Koutsos A."/>
            <person name="Letunic I."/>
            <person name="Levitsky A."/>
            <person name="Liang Y."/>
            <person name="Lin J.J."/>
            <person name="Lobo N.F."/>
            <person name="Lopez J.R."/>
            <person name="Malek J.A."/>
            <person name="McIntosh T.C."/>
            <person name="Meister S."/>
            <person name="Miller J."/>
            <person name="Mobarry C."/>
            <person name="Mongin E."/>
            <person name="Murphy S.D."/>
            <person name="O'Brochta D.A."/>
            <person name="Pfannkoch C."/>
            <person name="Qi R."/>
            <person name="Regier M.A."/>
            <person name="Remington K."/>
            <person name="Shao H."/>
            <person name="Sharakhova M.V."/>
            <person name="Sitter C.D."/>
            <person name="Shetty J."/>
            <person name="Smith T.J."/>
            <person name="Strong R."/>
            <person name="Sun J."/>
            <person name="Thomasova D."/>
            <person name="Ton L.Q."/>
            <person name="Topalis P."/>
            <person name="Tu Z."/>
            <person name="Unger M.F."/>
            <person name="Walenz B."/>
            <person name="Wang A."/>
            <person name="Wang J."/>
            <person name="Wang M."/>
            <person name="Wang X."/>
            <person name="Woodford K.J."/>
            <person name="Wortman J.R."/>
            <person name="Wu M."/>
            <person name="Yao A."/>
            <person name="Zdobnov E.M."/>
            <person name="Zhang H."/>
            <person name="Zhao Q."/>
            <person name="Zhao S."/>
            <person name="Zhu S.C."/>
            <person name="Zhimulev I."/>
            <person name="Coluzzi M."/>
            <person name="della Torre A."/>
            <person name="Roth C.W."/>
            <person name="Louis C."/>
            <person name="Kalush F."/>
            <person name="Mural R.J."/>
            <person name="Myers E.W."/>
            <person name="Adams M.D."/>
            <person name="Smith H.O."/>
            <person name="Broder S."/>
            <person name="Gardner M.J."/>
            <person name="Fraser C.M."/>
            <person name="Birney E."/>
            <person name="Bork P."/>
            <person name="Brey P.T."/>
            <person name="Venter J.C."/>
            <person name="Weissenbach J."/>
            <person name="Kafatos F.C."/>
            <person name="Collins F.H."/>
            <person name="Hoffman S.L."/>
        </authorList>
    </citation>
    <scope>NUCLEOTIDE SEQUENCE [LARGE SCALE GENOMIC DNA]</scope>
    <source>
        <strain evidence="9 12">PEST</strain>
    </source>
</reference>
<feature type="compositionally biased region" description="Low complexity" evidence="6">
    <location>
        <begin position="694"/>
        <end position="704"/>
    </location>
</feature>
<evidence type="ECO:0000256" key="2">
    <source>
        <dbReference type="ARBA" id="ARBA00023136"/>
    </source>
</evidence>
<dbReference type="EMBL" id="AAAB01008844">
    <property type="protein sequence ID" value="EGK96387.1"/>
    <property type="molecule type" value="Genomic_DNA"/>
</dbReference>
<dbReference type="Proteomes" id="UP000007062">
    <property type="component" value="Chromosome 2R"/>
</dbReference>
<sequence length="2116" mass="227420">MMTIGLQRFAEQPKYTEVNPGQDALLVCKVIDKRGVCSWQKDNKPVGIYPKKYEWASQYGIGQTAHVGGDCSLWVRAAQLEFDDGLWECQVTASDFTTQDALTSQPVRLVVRVPPQRPRLEHEGVHVPPGHNVTVDSGAVATVKCVSHYGNPPAQLKWYLGEQEISPIHPQTNSTEPDNPRTWSAASVVQIPANKERHGTVLKCLALHESYSARSVAVEARLDGKDSLILRCVADANPPASIVWRRAGRSEIASLQESLQLRPVGRRDAGLYTCQAQNSVGTSDTMSVQLDVKYAPKILSAGPDRLTTAPLFSPAAFECVAEGNPTPTYKWVQRISTQGKPFLDRGREARLVIDNVTYDYQGEYECRATNFINGQERTATSDPIALQVVGAPQVLRTTSGGVAGHSVSVKKGDSATLSLIVCADPRPRHVAWEWGSLRLEAGSGIGRYRVDDVTQDSREDCYLATLHIDDADLQDQRPYYLVVENERGTDRHAISLRVEGMFSVVEPLELSYLLGIAGGCLAAFLILICLCIYAVRARKCCFRSKYYKTDSYATREASRCIDQHTASYQKRGCVSSVAAGLCAELCLEKADLKSRSDSTSVPPLDSIYTTPTGFHHHHHHPHHAAHHPHQNGTPGSPEAMKVRMAAMILQPPTRDGAGCEGAEPLTAVQPEPAAFAASRTGTTVEEDGRCVWEGSSPGRRSPSSAGLAGRSHDRVQGQCAPRPAGTRLVIDGPADGPGAGASDGRPDQTRARLPAKASDYGLERFNRLLDRLDRGNFLIKTSFKKSYSLILMSARGSIAAGERGGGAACGVESSGNDSTASTNTGTVDSKTDGSGAAGVGCNSSSISNSSTSSTGAGPPSGTSGPGAPFKRLHHQQQSGKGAAMGGSLRGWYPRTRGILIKANSSTGIYELAGTGRAGSATVDRADNATAHRSPTEQQQKRASGQGEPVPVPDPTETAPTNAATPPPSGHNYNSNSLTPDGEPATPADEEANEPHESDELCRSEVYDNDSGSGSGGRVGEQLLTNRSPAQHASPRKQPALVEPGRNNYENIRPSAHRQRLASLDSASRTLGSASRKPTGRKRSNAASTGSEWDEDGWAPGEKEVASGLTDEQHQLSSSFPHAASEHYWQSGECAVPTRFFQRQDYAQPAASDTGALDFPPDRSNTASLEGDPTGERASKRTLGKKRWLGGSKGSKSKPLASLPDHGTGNKDSAELPFQLTTLFTGSSHTIGTPRRKRPERGPQLKNINLHFPNKTSHQHHQQQRGYGVEQPQHELRSSRAPGTASNPPGALFHQPTGYRQLALPAQPVAPSHHRPGASARGERKYLNKAKSHFLKLGQKWRLLSASGGKPRDTTTTTHRPGAQQLVSSYNLDDLIKATHRYGQENEAANLSQKIVYKSYKSELDLTKNLAYLDSFLNEHFDRDGDRPRPAPGRYTRHKRAKSCSKTLDPSLRVAAQAAGRLGANSDALALTTGDEDPEATDSTLEAAAGTVPRGRTTSNLIQLEDVWDGAGARGHGHWVATNTSSSSSEYLRNNLSTRTSTKPNVKANKMRDFFRLDGATGSAEDARYGGSINGEQEEQPYDREEMQHPEDDDDDDEDDEDDDDDDDARMLLFDSLASFSGGPGTGVAPVGSVSARTLEGAMVEHYGKNNATSSSLSSSDYASVYSATSSGGNGAPAAAATSGKASLHGTQFKLLATPEETASGGEGAARIDYALQSQQHQSSPKQHRPAAQTFHQPRMHRMQSNNTTNPFVTLSAGEGPAGSSSHRIYNNFLDGSPRHQAALGSGPGSPAAQRVEKNHRLRKPHPGSATVGPVSPRATDRYDYRVQPKPSNSRSHFRQMVPTVLDTDLTYQEDYLEHYQNAARARSLMGADSDTDRTMRLLHRGLYPGHRNVLPAGGSDGEDLQNNALANEHSDNDSDEQGEGKRTLTKVGGDGCFVDDVVTTDELLLLVNAAIDIRRSHAVEQPLLLGSSGQKKHARKGLPLQRTQPDAHRRAANEPLSDSEGAAANEHKALLAYRPHAQLPYELSSNQLLAGDHHFRSVTAAGTVPAEPSTPGTVGGTRRSFAGLNNPPTGPPAASSAKSPGPTNSYLGYGPHRVIVSQSRKERGEVVLEYEC</sequence>
<evidence type="ECO:0000259" key="7">
    <source>
        <dbReference type="PROSITE" id="PS50835"/>
    </source>
</evidence>
<feature type="region of interest" description="Disordered" evidence="6">
    <location>
        <begin position="1772"/>
        <end position="1835"/>
    </location>
</feature>
<evidence type="ECO:0000256" key="5">
    <source>
        <dbReference type="ARBA" id="ARBA00023319"/>
    </source>
</evidence>
<feature type="domain" description="Ig-like" evidence="7">
    <location>
        <begin position="118"/>
        <end position="217"/>
    </location>
</feature>
<feature type="domain" description="Ig-like" evidence="7">
    <location>
        <begin position="223"/>
        <end position="289"/>
    </location>
</feature>
<evidence type="ECO:0000256" key="3">
    <source>
        <dbReference type="ARBA" id="ARBA00023157"/>
    </source>
</evidence>
<feature type="compositionally biased region" description="Polar residues" evidence="6">
    <location>
        <begin position="930"/>
        <end position="942"/>
    </location>
</feature>
<keyword evidence="12" id="KW-1185">Reference proteome</keyword>
<keyword evidence="2" id="KW-0472">Membrane</keyword>
<dbReference type="SUPFAM" id="SSF48726">
    <property type="entry name" value="Immunoglobulin"/>
    <property type="match status" value="4"/>
</dbReference>
<dbReference type="SMART" id="SM00409">
    <property type="entry name" value="IG"/>
    <property type="match status" value="4"/>
</dbReference>
<feature type="compositionally biased region" description="Polar residues" evidence="6">
    <location>
        <begin position="1218"/>
        <end position="1230"/>
    </location>
</feature>
<dbReference type="CDD" id="cd00096">
    <property type="entry name" value="Ig"/>
    <property type="match status" value="2"/>
</dbReference>
<dbReference type="InterPro" id="IPR003598">
    <property type="entry name" value="Ig_sub2"/>
</dbReference>
<keyword evidence="3" id="KW-1015">Disulfide bond</keyword>
<feature type="domain" description="Ig-like" evidence="7">
    <location>
        <begin position="7"/>
        <end position="103"/>
    </location>
</feature>
<dbReference type="EnsemblMetazoa" id="AGAP003849-RB">
    <property type="protein sequence ID" value="AGAP003849-PB"/>
    <property type="gene ID" value="AGAP003849"/>
</dbReference>
<proteinExistence type="predicted"/>
<dbReference type="EMBL" id="AAAB01008844">
    <property type="protein sequence ID" value="EGK96388.1"/>
    <property type="molecule type" value="Genomic_DNA"/>
</dbReference>
<dbReference type="PANTHER" id="PTHR11640:SF154">
    <property type="entry name" value="IRREGULAR CHIASM C-ROUGHEST PROTEIN-LIKE PROTEIN"/>
    <property type="match status" value="1"/>
</dbReference>
<dbReference type="InterPro" id="IPR007110">
    <property type="entry name" value="Ig-like_dom"/>
</dbReference>
<feature type="compositionally biased region" description="Basic and acidic residues" evidence="6">
    <location>
        <begin position="992"/>
        <end position="1005"/>
    </location>
</feature>
<keyword evidence="4" id="KW-0325">Glycoprotein</keyword>
<feature type="compositionally biased region" description="Basic and acidic residues" evidence="6">
    <location>
        <begin position="1912"/>
        <end position="1926"/>
    </location>
</feature>
<evidence type="ECO:0000313" key="12">
    <source>
        <dbReference type="Proteomes" id="UP000007062"/>
    </source>
</evidence>
<dbReference type="OMA" id="HYISSYN"/>
<feature type="compositionally biased region" description="Polar residues" evidence="6">
    <location>
        <begin position="813"/>
        <end position="828"/>
    </location>
</feature>
<dbReference type="STRING" id="7165.F5HJC7"/>
<feature type="domain" description="Ig-like" evidence="7">
    <location>
        <begin position="296"/>
        <end position="385"/>
    </location>
</feature>
<name>F5HJC7_ANOGA</name>
<evidence type="ECO:0000256" key="6">
    <source>
        <dbReference type="SAM" id="MobiDB-lite"/>
    </source>
</evidence>
<feature type="region of interest" description="Disordered" evidence="6">
    <location>
        <begin position="1519"/>
        <end position="1607"/>
    </location>
</feature>
<dbReference type="VEuPathDB" id="VectorBase:AGAP003849"/>
<evidence type="ECO:0000313" key="8">
    <source>
        <dbReference type="EMBL" id="EGK96387.1"/>
    </source>
</evidence>